<gene>
    <name evidence="1" type="ORF">CesoFtcFv8_006554</name>
</gene>
<comment type="caution">
    <text evidence="1">The sequence shown here is derived from an EMBL/GenBank/DDBJ whole genome shotgun (WGS) entry which is preliminary data.</text>
</comment>
<dbReference type="Proteomes" id="UP001335648">
    <property type="component" value="Unassembled WGS sequence"/>
</dbReference>
<name>A0AAN8H7M8_9TELE</name>
<reference evidence="1 2" key="1">
    <citation type="journal article" date="2023" name="Mol. Biol. Evol.">
        <title>Genomics of Secondarily Temperate Adaptation in the Only Non-Antarctic Icefish.</title>
        <authorList>
            <person name="Rivera-Colon A.G."/>
            <person name="Rayamajhi N."/>
            <person name="Minhas B.F."/>
            <person name="Madrigal G."/>
            <person name="Bilyk K.T."/>
            <person name="Yoon V."/>
            <person name="Hune M."/>
            <person name="Gregory S."/>
            <person name="Cheng C.H.C."/>
            <person name="Catchen J.M."/>
        </authorList>
    </citation>
    <scope>NUCLEOTIDE SEQUENCE [LARGE SCALE GENOMIC DNA]</scope>
    <source>
        <strain evidence="1">JC2023a</strain>
    </source>
</reference>
<proteinExistence type="predicted"/>
<dbReference type="EMBL" id="JAULUE010002050">
    <property type="protein sequence ID" value="KAK5905047.1"/>
    <property type="molecule type" value="Genomic_DNA"/>
</dbReference>
<organism evidence="1 2">
    <name type="scientific">Champsocephalus esox</name>
    <name type="common">pike icefish</name>
    <dbReference type="NCBI Taxonomy" id="159716"/>
    <lineage>
        <taxon>Eukaryota</taxon>
        <taxon>Metazoa</taxon>
        <taxon>Chordata</taxon>
        <taxon>Craniata</taxon>
        <taxon>Vertebrata</taxon>
        <taxon>Euteleostomi</taxon>
        <taxon>Actinopterygii</taxon>
        <taxon>Neopterygii</taxon>
        <taxon>Teleostei</taxon>
        <taxon>Neoteleostei</taxon>
        <taxon>Acanthomorphata</taxon>
        <taxon>Eupercaria</taxon>
        <taxon>Perciformes</taxon>
        <taxon>Notothenioidei</taxon>
        <taxon>Channichthyidae</taxon>
        <taxon>Champsocephalus</taxon>
    </lineage>
</organism>
<accession>A0AAN8H7M8</accession>
<evidence type="ECO:0000313" key="1">
    <source>
        <dbReference type="EMBL" id="KAK5905047.1"/>
    </source>
</evidence>
<sequence length="88" mass="8868">MHRNVANVATPVTFHPTATSLDVTKPTAGIALPVIGIPTVTSHVSLVSTPIAGHFLASSSTPAAAATTTINAAATTTTINATPHDHFD</sequence>
<evidence type="ECO:0000313" key="2">
    <source>
        <dbReference type="Proteomes" id="UP001335648"/>
    </source>
</evidence>
<keyword evidence="2" id="KW-1185">Reference proteome</keyword>
<protein>
    <submittedName>
        <fullName evidence="1">Uncharacterized protein</fullName>
    </submittedName>
</protein>
<dbReference type="AlphaFoldDB" id="A0AAN8H7M8"/>